<feature type="non-terminal residue" evidence="2">
    <location>
        <position position="1"/>
    </location>
</feature>
<dbReference type="GO" id="GO:0015074">
    <property type="term" value="P:DNA integration"/>
    <property type="evidence" value="ECO:0007669"/>
    <property type="project" value="InterPro"/>
</dbReference>
<dbReference type="EMBL" id="QJKJ01013943">
    <property type="protein sequence ID" value="RDX65363.1"/>
    <property type="molecule type" value="Genomic_DNA"/>
</dbReference>
<comment type="caution">
    <text evidence="2">The sequence shown here is derived from an EMBL/GenBank/DDBJ whole genome shotgun (WGS) entry which is preliminary data.</text>
</comment>
<gene>
    <name evidence="2" type="primary">pol</name>
    <name evidence="2" type="ORF">CR513_55978</name>
</gene>
<dbReference type="PROSITE" id="PS50994">
    <property type="entry name" value="INTEGRASE"/>
    <property type="match status" value="1"/>
</dbReference>
<dbReference type="InterPro" id="IPR036397">
    <property type="entry name" value="RNaseH_sf"/>
</dbReference>
<reference evidence="2" key="1">
    <citation type="submission" date="2018-05" db="EMBL/GenBank/DDBJ databases">
        <title>Draft genome of Mucuna pruriens seed.</title>
        <authorList>
            <person name="Nnadi N.E."/>
            <person name="Vos R."/>
            <person name="Hasami M.H."/>
            <person name="Devisetty U.K."/>
            <person name="Aguiy J.C."/>
        </authorList>
    </citation>
    <scope>NUCLEOTIDE SEQUENCE [LARGE SCALE GENOMIC DNA]</scope>
    <source>
        <strain evidence="2">JCA_2017</strain>
    </source>
</reference>
<dbReference type="PANTHER" id="PTHR47266">
    <property type="entry name" value="ENDONUCLEASE-RELATED"/>
    <property type="match status" value="1"/>
</dbReference>
<keyword evidence="3" id="KW-1185">Reference proteome</keyword>
<dbReference type="InterPro" id="IPR001584">
    <property type="entry name" value="Integrase_cat-core"/>
</dbReference>
<accession>A0A371EH35</accession>
<dbReference type="OrthoDB" id="446925at2759"/>
<dbReference type="InterPro" id="IPR012337">
    <property type="entry name" value="RNaseH-like_sf"/>
</dbReference>
<dbReference type="InterPro" id="IPR052160">
    <property type="entry name" value="Gypsy_RT_Integrase-like"/>
</dbReference>
<proteinExistence type="predicted"/>
<protein>
    <submittedName>
        <fullName evidence="2">Pol</fullName>
    </submittedName>
</protein>
<dbReference type="Pfam" id="PF00665">
    <property type="entry name" value="rve"/>
    <property type="match status" value="1"/>
</dbReference>
<organism evidence="2 3">
    <name type="scientific">Mucuna pruriens</name>
    <name type="common">Velvet bean</name>
    <name type="synonym">Dolichos pruriens</name>
    <dbReference type="NCBI Taxonomy" id="157652"/>
    <lineage>
        <taxon>Eukaryota</taxon>
        <taxon>Viridiplantae</taxon>
        <taxon>Streptophyta</taxon>
        <taxon>Embryophyta</taxon>
        <taxon>Tracheophyta</taxon>
        <taxon>Spermatophyta</taxon>
        <taxon>Magnoliopsida</taxon>
        <taxon>eudicotyledons</taxon>
        <taxon>Gunneridae</taxon>
        <taxon>Pentapetalae</taxon>
        <taxon>rosids</taxon>
        <taxon>fabids</taxon>
        <taxon>Fabales</taxon>
        <taxon>Fabaceae</taxon>
        <taxon>Papilionoideae</taxon>
        <taxon>50 kb inversion clade</taxon>
        <taxon>NPAAA clade</taxon>
        <taxon>indigoferoid/millettioid clade</taxon>
        <taxon>Phaseoleae</taxon>
        <taxon>Mucuna</taxon>
    </lineage>
</organism>
<dbReference type="GO" id="GO:0003676">
    <property type="term" value="F:nucleic acid binding"/>
    <property type="evidence" value="ECO:0007669"/>
    <property type="project" value="InterPro"/>
</dbReference>
<feature type="domain" description="Integrase catalytic" evidence="1">
    <location>
        <begin position="9"/>
        <end position="178"/>
    </location>
</feature>
<evidence type="ECO:0000313" key="2">
    <source>
        <dbReference type="EMBL" id="RDX65363.1"/>
    </source>
</evidence>
<name>A0A371EH35_MUCPR</name>
<evidence type="ECO:0000313" key="3">
    <source>
        <dbReference type="Proteomes" id="UP000257109"/>
    </source>
</evidence>
<evidence type="ECO:0000259" key="1">
    <source>
        <dbReference type="PROSITE" id="PS50994"/>
    </source>
</evidence>
<dbReference type="AlphaFoldDB" id="A0A371EH35"/>
<sequence>MEISRRNERPQQPMLFCEIFYVWDIDFMGPFPVSYGNSYILLVVDYVSRWVEAKATKTNKAKVVMEFLKSNIFCKFGVPKALISEQGSHFCNRIMATLLEMYGVVHRVATTYHPQTNDQAEVFNKEIKKLLQKMENLRSEDALWAHRTAYQTPLGMSPYQIVFGKVCHLPVEIEHRAYWELEELCLEAYENFRIYKEKLITSKLRSRWDGPFVIISVFPYGVVELRDEANNRNFKVNGHQIKAYHEGPNLIGGEVESISLMEPNIREDTL</sequence>
<dbReference type="SUPFAM" id="SSF53098">
    <property type="entry name" value="Ribonuclease H-like"/>
    <property type="match status" value="1"/>
</dbReference>
<dbReference type="Proteomes" id="UP000257109">
    <property type="component" value="Unassembled WGS sequence"/>
</dbReference>
<dbReference type="Gene3D" id="3.30.420.10">
    <property type="entry name" value="Ribonuclease H-like superfamily/Ribonuclease H"/>
    <property type="match status" value="1"/>
</dbReference>